<name>A0ABW1UGY3_9LACO</name>
<dbReference type="InterPro" id="IPR000683">
    <property type="entry name" value="Gfo/Idh/MocA-like_OxRdtase_N"/>
</dbReference>
<comment type="caution">
    <text evidence="3">The sequence shown here is derived from an EMBL/GenBank/DDBJ whole genome shotgun (WGS) entry which is preliminary data.</text>
</comment>
<keyword evidence="4" id="KW-1185">Reference proteome</keyword>
<dbReference type="Pfam" id="PF01408">
    <property type="entry name" value="GFO_IDH_MocA"/>
    <property type="match status" value="1"/>
</dbReference>
<gene>
    <name evidence="3" type="ORF">ACFQH1_04620</name>
</gene>
<reference evidence="4" key="1">
    <citation type="journal article" date="2019" name="Int. J. Syst. Evol. Microbiol.">
        <title>The Global Catalogue of Microorganisms (GCM) 10K type strain sequencing project: providing services to taxonomists for standard genome sequencing and annotation.</title>
        <authorList>
            <consortium name="The Broad Institute Genomics Platform"/>
            <consortium name="The Broad Institute Genome Sequencing Center for Infectious Disease"/>
            <person name="Wu L."/>
            <person name="Ma J."/>
        </authorList>
    </citation>
    <scope>NUCLEOTIDE SEQUENCE [LARGE SCALE GENOMIC DNA]</scope>
    <source>
        <strain evidence="4">CCM 8934</strain>
    </source>
</reference>
<sequence length="300" mass="32883">MIKIGVLGLGNIAQKAYLPVMAGMQDQYEFHLTTRNPEKRPQLAAEYGFTQTHATLDDLMAVKPAAVFVHTPTATHAAIIKKLLLADINVYVDKPVSMNLQEVQGLYDLAAAHHLLLTCGFNRRFAPLNQQLKAISDKRLIMVEKVRETSDQDVETAVFDLMIHSVDTGLFLLDEPLVTTTGRIVASADGKLEQGYFTAQTAHEQLQVVTNMRGGVNLETSTVQATAKRAMVSDLSRLTTYRTAQTTTTAFPDWTPTLEKRGFAPLIRAFLTAVATHGTNPVDPASAITSHAVCRHLLSD</sequence>
<evidence type="ECO:0000259" key="1">
    <source>
        <dbReference type="Pfam" id="PF01408"/>
    </source>
</evidence>
<evidence type="ECO:0000259" key="2">
    <source>
        <dbReference type="Pfam" id="PF21378"/>
    </source>
</evidence>
<dbReference type="RefSeq" id="WP_137606217.1">
    <property type="nucleotide sequence ID" value="NZ_BJDH01000001.1"/>
</dbReference>
<dbReference type="Gene3D" id="3.30.360.10">
    <property type="entry name" value="Dihydrodipicolinate Reductase, domain 2"/>
    <property type="match status" value="1"/>
</dbReference>
<dbReference type="InterPro" id="IPR036291">
    <property type="entry name" value="NAD(P)-bd_dom_sf"/>
</dbReference>
<proteinExistence type="predicted"/>
<protein>
    <submittedName>
        <fullName evidence="3">Gfo/Idh/MocA family protein</fullName>
    </submittedName>
</protein>
<feature type="domain" description="Gfo/Idh/MocA-like oxidoreductase N-terminal" evidence="1">
    <location>
        <begin position="2"/>
        <end position="121"/>
    </location>
</feature>
<dbReference type="SUPFAM" id="SSF51735">
    <property type="entry name" value="NAD(P)-binding Rossmann-fold domains"/>
    <property type="match status" value="1"/>
</dbReference>
<dbReference type="PANTHER" id="PTHR43708">
    <property type="entry name" value="CONSERVED EXPRESSED OXIDOREDUCTASE (EUROFUNG)"/>
    <property type="match status" value="1"/>
</dbReference>
<organism evidence="3 4">
    <name type="scientific">Lactiplantibacillus daoliensis</name>
    <dbReference type="NCBI Taxonomy" id="2559916"/>
    <lineage>
        <taxon>Bacteria</taxon>
        <taxon>Bacillati</taxon>
        <taxon>Bacillota</taxon>
        <taxon>Bacilli</taxon>
        <taxon>Lactobacillales</taxon>
        <taxon>Lactobacillaceae</taxon>
        <taxon>Lactiplantibacillus</taxon>
    </lineage>
</organism>
<accession>A0ABW1UGY3</accession>
<evidence type="ECO:0000313" key="3">
    <source>
        <dbReference type="EMBL" id="MFC6294481.1"/>
    </source>
</evidence>
<dbReference type="Gene3D" id="3.40.50.720">
    <property type="entry name" value="NAD(P)-binding Rossmann-like Domain"/>
    <property type="match status" value="1"/>
</dbReference>
<evidence type="ECO:0000313" key="4">
    <source>
        <dbReference type="Proteomes" id="UP001596227"/>
    </source>
</evidence>
<dbReference type="EMBL" id="JBHSSB010000014">
    <property type="protein sequence ID" value="MFC6294481.1"/>
    <property type="molecule type" value="Genomic_DNA"/>
</dbReference>
<dbReference type="Proteomes" id="UP001596227">
    <property type="component" value="Unassembled WGS sequence"/>
</dbReference>
<dbReference type="InterPro" id="IPR051317">
    <property type="entry name" value="Gfo/Idh/MocA_oxidoreduct"/>
</dbReference>
<feature type="domain" description="YceM-like C-terminal" evidence="2">
    <location>
        <begin position="128"/>
        <end position="239"/>
    </location>
</feature>
<dbReference type="Pfam" id="PF21378">
    <property type="entry name" value="YceM-like_C"/>
    <property type="match status" value="1"/>
</dbReference>
<dbReference type="SUPFAM" id="SSF55347">
    <property type="entry name" value="Glyceraldehyde-3-phosphate dehydrogenase-like, C-terminal domain"/>
    <property type="match status" value="1"/>
</dbReference>
<dbReference type="InterPro" id="IPR048477">
    <property type="entry name" value="YceM-like_C"/>
</dbReference>
<dbReference type="PANTHER" id="PTHR43708:SF4">
    <property type="entry name" value="OXIDOREDUCTASE YCEM-RELATED"/>
    <property type="match status" value="1"/>
</dbReference>